<dbReference type="EMBL" id="FMYV01000006">
    <property type="protein sequence ID" value="SDC67209.1"/>
    <property type="molecule type" value="Genomic_DNA"/>
</dbReference>
<dbReference type="PANTHER" id="PTHR43208:SF1">
    <property type="entry name" value="ABC TRANSPORTER SUBSTRATE-BINDING PROTEIN"/>
    <property type="match status" value="1"/>
</dbReference>
<proteinExistence type="predicted"/>
<dbReference type="STRING" id="28234.SAMN04488588_1539"/>
<sequence length="626" mass="73423">MYKGNNFTKLSEEYAKARRAGRREFMLNASTGKESYLPALEDIIENVEIVKEEEIGLIQLPLEKIQGTYYHSRALSFSRTFKPLFDENTEFSQKWINLLKIQYDEGIREPIEVYEYLNWYYVVEGNKRVSVLKYLGAYSISAKVTRLIPKWDENNKEIRLYYEFLDFNKKTGLVEIWFTEEGRFKEFYDIIKNHKVHDELIDNKYKDFINEYFLPFKKHFDNLNGEKLDITPADAFLRYLKKFGKTLPPSDKELKNKVKVILKEIEDERSPESGSIWDISKIFVPSGKKLKVAFIYNTKIKDSAWTYSHELGRRYVQEEFHNDIETKYFQDVNSKEEYDKIMQQLGKEDYKIVFTTSFDFLGENKKNKFQNVKFVHFSGYNTKENINSYFGRLYEPRYLAGILAGIKTKTNVIGYVAPFGIPEVVMGIDAFALGAKSVNTDAHVEISWTNTWNNREYERKSAEYLINQKNADVLTHHQDSCEVIKVAAENNLYSIGYHYDMSGTYDKVLTSVVWNWGKYYSRIIDDVLQGSNFSFFDLFGGSNEIEKFWGGMKSGIVDIAEMGKDVNPQTKTMIESIKKSIVEELYHPFTGPIKDNKGMLRIERNTQISDENLYNIDWYVDNVDFE</sequence>
<dbReference type="PANTHER" id="PTHR43208">
    <property type="entry name" value="ABC TRANSPORTER SUBSTRATE-BINDING PROTEIN"/>
    <property type="match status" value="1"/>
</dbReference>
<evidence type="ECO:0000313" key="4">
    <source>
        <dbReference type="Proteomes" id="UP000199322"/>
    </source>
</evidence>
<protein>
    <submittedName>
        <fullName evidence="3">Basic membrane lipoprotein Med, substrate-binding protein (PBP1-ABC) superfamily</fullName>
    </submittedName>
</protein>
<keyword evidence="1" id="KW-0732">Signal</keyword>
<feature type="domain" description="ABC transporter substrate-binding protein PnrA-like" evidence="2">
    <location>
        <begin position="290"/>
        <end position="581"/>
    </location>
</feature>
<evidence type="ECO:0000256" key="1">
    <source>
        <dbReference type="ARBA" id="ARBA00022729"/>
    </source>
</evidence>
<evidence type="ECO:0000259" key="2">
    <source>
        <dbReference type="Pfam" id="PF02608"/>
    </source>
</evidence>
<dbReference type="InterPro" id="IPR003760">
    <property type="entry name" value="PnrA-like"/>
</dbReference>
<dbReference type="AlphaFoldDB" id="A0A1G6NHC3"/>
<dbReference type="RefSeq" id="WP_091404433.1">
    <property type="nucleotide sequence ID" value="NZ_FMYV01000006.1"/>
</dbReference>
<dbReference type="CDD" id="cd19963">
    <property type="entry name" value="PBP1_BMP-like"/>
    <property type="match status" value="1"/>
</dbReference>
<dbReference type="Pfam" id="PF02608">
    <property type="entry name" value="Bmp"/>
    <property type="match status" value="1"/>
</dbReference>
<gene>
    <name evidence="3" type="ORF">SAMN04488588_1539</name>
</gene>
<keyword evidence="3" id="KW-0449">Lipoprotein</keyword>
<accession>A0A1G6NHC3</accession>
<dbReference type="InterPro" id="IPR052910">
    <property type="entry name" value="ABC-Purine-Binding"/>
</dbReference>
<reference evidence="3 4" key="1">
    <citation type="submission" date="2016-10" db="EMBL/GenBank/DDBJ databases">
        <authorList>
            <person name="de Groot N.N."/>
        </authorList>
    </citation>
    <scope>NUCLEOTIDE SEQUENCE [LARGE SCALE GENOMIC DNA]</scope>
    <source>
        <strain evidence="3 4">WG14</strain>
    </source>
</reference>
<dbReference type="Gene3D" id="3.40.50.2300">
    <property type="match status" value="2"/>
</dbReference>
<evidence type="ECO:0000313" key="3">
    <source>
        <dbReference type="EMBL" id="SDC67209.1"/>
    </source>
</evidence>
<dbReference type="GO" id="GO:0005886">
    <property type="term" value="C:plasma membrane"/>
    <property type="evidence" value="ECO:0007669"/>
    <property type="project" value="InterPro"/>
</dbReference>
<keyword evidence="4" id="KW-1185">Reference proteome</keyword>
<name>A0A1G6NHC3_9BACT</name>
<dbReference type="Proteomes" id="UP000199322">
    <property type="component" value="Unassembled WGS sequence"/>
</dbReference>
<organism evidence="3 4">
    <name type="scientific">Geotoga petraea</name>
    <dbReference type="NCBI Taxonomy" id="28234"/>
    <lineage>
        <taxon>Bacteria</taxon>
        <taxon>Thermotogati</taxon>
        <taxon>Thermotogota</taxon>
        <taxon>Thermotogae</taxon>
        <taxon>Petrotogales</taxon>
        <taxon>Petrotogaceae</taxon>
        <taxon>Geotoga</taxon>
    </lineage>
</organism>